<dbReference type="CDD" id="cd16098">
    <property type="entry name" value="FliS"/>
    <property type="match status" value="1"/>
</dbReference>
<evidence type="ECO:0000256" key="1">
    <source>
        <dbReference type="ARBA" id="ARBA00004514"/>
    </source>
</evidence>
<keyword evidence="5" id="KW-0143">Chaperone</keyword>
<dbReference type="GO" id="GO:0005829">
    <property type="term" value="C:cytosol"/>
    <property type="evidence" value="ECO:0007669"/>
    <property type="project" value="UniProtKB-SubCell"/>
</dbReference>
<evidence type="ECO:0000313" key="8">
    <source>
        <dbReference type="Proteomes" id="UP000028123"/>
    </source>
</evidence>
<dbReference type="Gene3D" id="1.20.120.340">
    <property type="entry name" value="Flagellar protein FliS"/>
    <property type="match status" value="1"/>
</dbReference>
<evidence type="ECO:0000313" key="7">
    <source>
        <dbReference type="EMBL" id="KEQ25274.1"/>
    </source>
</evidence>
<dbReference type="GO" id="GO:0044780">
    <property type="term" value="P:bacterial-type flagellum assembly"/>
    <property type="evidence" value="ECO:0007669"/>
    <property type="project" value="InterPro"/>
</dbReference>
<dbReference type="PIRSF" id="PIRSF039090">
    <property type="entry name" value="Flis"/>
    <property type="match status" value="1"/>
</dbReference>
<comment type="caution">
    <text evidence="7">The sequence shown here is derived from an EMBL/GenBank/DDBJ whole genome shotgun (WGS) entry which is preliminary data.</text>
</comment>
<evidence type="ECO:0000256" key="2">
    <source>
        <dbReference type="ARBA" id="ARBA00008787"/>
    </source>
</evidence>
<dbReference type="eggNOG" id="COG1516">
    <property type="taxonomic scope" value="Bacteria"/>
</dbReference>
<keyword evidence="8" id="KW-1185">Reference proteome</keyword>
<evidence type="ECO:0000256" key="5">
    <source>
        <dbReference type="ARBA" id="ARBA00023186"/>
    </source>
</evidence>
<accession>A0A081P3K1</accession>
<dbReference type="GO" id="GO:0071973">
    <property type="term" value="P:bacterial-type flagellum-dependent cell motility"/>
    <property type="evidence" value="ECO:0007669"/>
    <property type="project" value="TreeGrafter"/>
</dbReference>
<name>A0A081P3K1_9BACL</name>
<evidence type="ECO:0000256" key="6">
    <source>
        <dbReference type="PIRNR" id="PIRNR039090"/>
    </source>
</evidence>
<dbReference type="NCBIfam" id="TIGR00208">
    <property type="entry name" value="fliS"/>
    <property type="match status" value="1"/>
</dbReference>
<keyword evidence="7" id="KW-0969">Cilium</keyword>
<gene>
    <name evidence="7" type="ORF">ET33_04240</name>
</gene>
<dbReference type="EMBL" id="JNVM01000011">
    <property type="protein sequence ID" value="KEQ25274.1"/>
    <property type="molecule type" value="Genomic_DNA"/>
</dbReference>
<dbReference type="SUPFAM" id="SSF101116">
    <property type="entry name" value="Flagellar export chaperone FliS"/>
    <property type="match status" value="1"/>
</dbReference>
<dbReference type="Pfam" id="PF02561">
    <property type="entry name" value="FliS"/>
    <property type="match status" value="1"/>
</dbReference>
<dbReference type="RefSeq" id="WP_036682937.1">
    <property type="nucleotide sequence ID" value="NZ_JNVM01000011.1"/>
</dbReference>
<keyword evidence="7" id="KW-0282">Flagellum</keyword>
<proteinExistence type="inferred from homology"/>
<keyword evidence="4 6" id="KW-1005">Bacterial flagellum biogenesis</keyword>
<dbReference type="AlphaFoldDB" id="A0A081P3K1"/>
<keyword evidence="7" id="KW-0966">Cell projection</keyword>
<dbReference type="InterPro" id="IPR003713">
    <property type="entry name" value="FliS"/>
</dbReference>
<dbReference type="PANTHER" id="PTHR34773:SF1">
    <property type="entry name" value="FLAGELLAR SECRETION CHAPERONE FLIS"/>
    <property type="match status" value="1"/>
</dbReference>
<reference evidence="7 8" key="1">
    <citation type="submission" date="2014-06" db="EMBL/GenBank/DDBJ databases">
        <title>Draft genome sequence of Paenibacillus sp. MSt1.</title>
        <authorList>
            <person name="Aw Y.K."/>
            <person name="Ong K.S."/>
            <person name="Gan H.M."/>
            <person name="Lee S.M."/>
        </authorList>
    </citation>
    <scope>NUCLEOTIDE SEQUENCE [LARGE SCALE GENOMIC DNA]</scope>
    <source>
        <strain evidence="7 8">MSt1</strain>
    </source>
</reference>
<protein>
    <recommendedName>
        <fullName evidence="6">Flagellar secretion chaperone FliS</fullName>
    </recommendedName>
</protein>
<evidence type="ECO:0000256" key="3">
    <source>
        <dbReference type="ARBA" id="ARBA00022490"/>
    </source>
</evidence>
<sequence length="130" mass="14978">MIQQQGQETYLRMQVTTAAPWELTLLLYNGCIKFMKQALDGIQKSDFEAKNTNIKKAIRIIDELIATLDKKYEISKNLDALYVFMKDKLFEANTKLNVEALQVSIELMTDLRDTWVKAMKSLRSPAKVQS</sequence>
<comment type="similarity">
    <text evidence="2 6">Belongs to the FliS family.</text>
</comment>
<keyword evidence="3 6" id="KW-0963">Cytoplasm</keyword>
<comment type="subcellular location">
    <subcellularLocation>
        <location evidence="1 6">Cytoplasm</location>
        <location evidence="1 6">Cytosol</location>
    </subcellularLocation>
</comment>
<evidence type="ECO:0000256" key="4">
    <source>
        <dbReference type="ARBA" id="ARBA00022795"/>
    </source>
</evidence>
<dbReference type="OrthoDB" id="1524959at2"/>
<dbReference type="PANTHER" id="PTHR34773">
    <property type="entry name" value="FLAGELLAR SECRETION CHAPERONE FLIS"/>
    <property type="match status" value="1"/>
</dbReference>
<dbReference type="InterPro" id="IPR036584">
    <property type="entry name" value="FliS_sf"/>
</dbReference>
<dbReference type="Proteomes" id="UP000028123">
    <property type="component" value="Unassembled WGS sequence"/>
</dbReference>
<organism evidence="7 8">
    <name type="scientific">Paenibacillus tyrfis</name>
    <dbReference type="NCBI Taxonomy" id="1501230"/>
    <lineage>
        <taxon>Bacteria</taxon>
        <taxon>Bacillati</taxon>
        <taxon>Bacillota</taxon>
        <taxon>Bacilli</taxon>
        <taxon>Bacillales</taxon>
        <taxon>Paenibacillaceae</taxon>
        <taxon>Paenibacillus</taxon>
    </lineage>
</organism>